<reference evidence="2 3" key="1">
    <citation type="journal article" date="2023" name="Hortic Res">
        <title>The complete reference genome for grapevine (Vitis vinifera L.) genetics and breeding.</title>
        <authorList>
            <person name="Shi X."/>
            <person name="Cao S."/>
            <person name="Wang X."/>
            <person name="Huang S."/>
            <person name="Wang Y."/>
            <person name="Liu Z."/>
            <person name="Liu W."/>
            <person name="Leng X."/>
            <person name="Peng Y."/>
            <person name="Wang N."/>
            <person name="Wang Y."/>
            <person name="Ma Z."/>
            <person name="Xu X."/>
            <person name="Zhang F."/>
            <person name="Xue H."/>
            <person name="Zhong H."/>
            <person name="Wang Y."/>
            <person name="Zhang K."/>
            <person name="Velt A."/>
            <person name="Avia K."/>
            <person name="Holtgrawe D."/>
            <person name="Grimplet J."/>
            <person name="Matus J.T."/>
            <person name="Ware D."/>
            <person name="Wu X."/>
            <person name="Wang H."/>
            <person name="Liu C."/>
            <person name="Fang Y."/>
            <person name="Rustenholz C."/>
            <person name="Cheng Z."/>
            <person name="Xiao H."/>
            <person name="Zhou Y."/>
        </authorList>
    </citation>
    <scope>NUCLEOTIDE SEQUENCE [LARGE SCALE GENOMIC DNA]</scope>
    <source>
        <strain evidence="3">cv. Pinot noir / PN40024</strain>
        <tissue evidence="2">Leaf</tissue>
    </source>
</reference>
<accession>A0ABY9DVR5</accession>
<name>A0ABY9DVR5_VITVI</name>
<proteinExistence type="predicted"/>
<dbReference type="InterPro" id="IPR040911">
    <property type="entry name" value="Exostosin_GT47"/>
</dbReference>
<feature type="domain" description="Exostosin GT47" evidence="1">
    <location>
        <begin position="21"/>
        <end position="144"/>
    </location>
</feature>
<dbReference type="Pfam" id="PF03016">
    <property type="entry name" value="Exostosin_GT47"/>
    <property type="match status" value="1"/>
</dbReference>
<dbReference type="EMBL" id="CP126665">
    <property type="protein sequence ID" value="WKA11158.1"/>
    <property type="molecule type" value="Genomic_DNA"/>
</dbReference>
<gene>
    <name evidence="2" type="ORF">VitviT2T_028684</name>
</gene>
<keyword evidence="3" id="KW-1185">Reference proteome</keyword>
<sequence>MEDCHSINQWYDICEYLSNSGLGPQLTNSRDVDDFPNKSWFATNQFLLEVIFCTRMKDYKFLTNDLAMASVVNVPFYASLEISRHLWGLYTSVKDVVSNDLIKFLVEQSEWKRMWSKDYFLIVGRVTWDFRRMPHNQSFWGSNFFRLPE</sequence>
<protein>
    <recommendedName>
        <fullName evidence="1">Exostosin GT47 domain-containing protein</fullName>
    </recommendedName>
</protein>
<organism evidence="2 3">
    <name type="scientific">Vitis vinifera</name>
    <name type="common">Grape</name>
    <dbReference type="NCBI Taxonomy" id="29760"/>
    <lineage>
        <taxon>Eukaryota</taxon>
        <taxon>Viridiplantae</taxon>
        <taxon>Streptophyta</taxon>
        <taxon>Embryophyta</taxon>
        <taxon>Tracheophyta</taxon>
        <taxon>Spermatophyta</taxon>
        <taxon>Magnoliopsida</taxon>
        <taxon>eudicotyledons</taxon>
        <taxon>Gunneridae</taxon>
        <taxon>Pentapetalae</taxon>
        <taxon>rosids</taxon>
        <taxon>Vitales</taxon>
        <taxon>Vitaceae</taxon>
        <taxon>Viteae</taxon>
        <taxon>Vitis</taxon>
    </lineage>
</organism>
<evidence type="ECO:0000313" key="2">
    <source>
        <dbReference type="EMBL" id="WKA11158.1"/>
    </source>
</evidence>
<evidence type="ECO:0000259" key="1">
    <source>
        <dbReference type="Pfam" id="PF03016"/>
    </source>
</evidence>
<dbReference type="Proteomes" id="UP001227230">
    <property type="component" value="Chromosome 18"/>
</dbReference>
<evidence type="ECO:0000313" key="3">
    <source>
        <dbReference type="Proteomes" id="UP001227230"/>
    </source>
</evidence>